<dbReference type="PANTHER" id="PTHR32294">
    <property type="entry name" value="DNA POLYMERASE III SUBUNIT ALPHA"/>
    <property type="match status" value="1"/>
</dbReference>
<dbReference type="SMART" id="SM00481">
    <property type="entry name" value="POLIIIAc"/>
    <property type="match status" value="1"/>
</dbReference>
<protein>
    <submittedName>
        <fullName evidence="3">PHP domain-containing protein</fullName>
    </submittedName>
</protein>
<proteinExistence type="predicted"/>
<dbReference type="InterPro" id="IPR016195">
    <property type="entry name" value="Pol/histidinol_Pase-like"/>
</dbReference>
<dbReference type="InterPro" id="IPR003141">
    <property type="entry name" value="Pol/His_phosphatase_N"/>
</dbReference>
<dbReference type="SUPFAM" id="SSF89550">
    <property type="entry name" value="PHP domain-like"/>
    <property type="match status" value="1"/>
</dbReference>
<dbReference type="CDD" id="cd04485">
    <property type="entry name" value="DnaE_OBF"/>
    <property type="match status" value="1"/>
</dbReference>
<dbReference type="InterPro" id="IPR004805">
    <property type="entry name" value="DnaE2/DnaE/PolC"/>
</dbReference>
<keyword evidence="4" id="KW-1185">Reference proteome</keyword>
<dbReference type="InterPro" id="IPR004013">
    <property type="entry name" value="PHP_dom"/>
</dbReference>
<dbReference type="PANTHER" id="PTHR32294:SF0">
    <property type="entry name" value="DNA POLYMERASE III SUBUNIT ALPHA"/>
    <property type="match status" value="1"/>
</dbReference>
<name>A0ABZ2A6K0_STRNV</name>
<evidence type="ECO:0000256" key="1">
    <source>
        <dbReference type="SAM" id="MobiDB-lite"/>
    </source>
</evidence>
<feature type="domain" description="Polymerase/histidinol phosphatase N-terminal" evidence="2">
    <location>
        <begin position="11"/>
        <end position="78"/>
    </location>
</feature>
<evidence type="ECO:0000313" key="4">
    <source>
        <dbReference type="Proteomes" id="UP001432209"/>
    </source>
</evidence>
<reference evidence="3" key="1">
    <citation type="submission" date="2022-10" db="EMBL/GenBank/DDBJ databases">
        <title>The complete genomes of actinobacterial strains from the NBC collection.</title>
        <authorList>
            <person name="Joergensen T.S."/>
            <person name="Alvarez Arevalo M."/>
            <person name="Sterndorff E.B."/>
            <person name="Faurdal D."/>
            <person name="Vuksanovic O."/>
            <person name="Mourched A.-S."/>
            <person name="Charusanti P."/>
            <person name="Shaw S."/>
            <person name="Blin K."/>
            <person name="Weber T."/>
        </authorList>
    </citation>
    <scope>NUCLEOTIDE SEQUENCE</scope>
    <source>
        <strain evidence="3">NBC_01432</strain>
    </source>
</reference>
<dbReference type="EMBL" id="CP109495">
    <property type="protein sequence ID" value="WUX53694.1"/>
    <property type="molecule type" value="Genomic_DNA"/>
</dbReference>
<dbReference type="Proteomes" id="UP001432209">
    <property type="component" value="Chromosome"/>
</dbReference>
<sequence length="271" mass="30150">MNGPAMRAPFTHLHVHTQYSLLDGAARLGDMFKACNEMGMSHIAMTDHGNLHGAYDFFHQAKKAGVTPIIGIEAYVAPESRRNKRKVQWGQPHQKRDDVSGSGGYTHKTIWAANKTGLHNLFRSIATVEDLAGSLDCMFFPATYQLVATQLVEDTVVFVKGRLDKREDVPRLVAMEMRVPDLSDVGAHAPVRLDMHEAHVTPESVRQLKEILTAHPGPTEVRLRVRRRATTTVYRLGYGVAVTPEFWADLKAAVVVTRRAPDPEQSGPARR</sequence>
<organism evidence="3 4">
    <name type="scientific">Streptomyces niveus</name>
    <name type="common">Streptomyces spheroides</name>
    <dbReference type="NCBI Taxonomy" id="193462"/>
    <lineage>
        <taxon>Bacteria</taxon>
        <taxon>Bacillati</taxon>
        <taxon>Actinomycetota</taxon>
        <taxon>Actinomycetes</taxon>
        <taxon>Kitasatosporales</taxon>
        <taxon>Streptomycetaceae</taxon>
        <taxon>Streptomyces</taxon>
    </lineage>
</organism>
<evidence type="ECO:0000259" key="2">
    <source>
        <dbReference type="SMART" id="SM00481"/>
    </source>
</evidence>
<gene>
    <name evidence="3" type="ORF">OG442_20215</name>
</gene>
<dbReference type="Gene3D" id="3.20.20.140">
    <property type="entry name" value="Metal-dependent hydrolases"/>
    <property type="match status" value="1"/>
</dbReference>
<feature type="region of interest" description="Disordered" evidence="1">
    <location>
        <begin position="83"/>
        <end position="102"/>
    </location>
</feature>
<evidence type="ECO:0000313" key="3">
    <source>
        <dbReference type="EMBL" id="WUX53694.1"/>
    </source>
</evidence>
<accession>A0ABZ2A6K0</accession>
<dbReference type="Pfam" id="PF02811">
    <property type="entry name" value="PHP"/>
    <property type="match status" value="1"/>
</dbReference>